<dbReference type="EMBL" id="KQ964447">
    <property type="protein sequence ID" value="KXN72785.1"/>
    <property type="molecule type" value="Genomic_DNA"/>
</dbReference>
<proteinExistence type="predicted"/>
<evidence type="ECO:0000256" key="2">
    <source>
        <dbReference type="SAM" id="SignalP"/>
    </source>
</evidence>
<protein>
    <recommendedName>
        <fullName evidence="5">Hydrophobin</fullName>
    </recommendedName>
</protein>
<keyword evidence="2" id="KW-0732">Signal</keyword>
<feature type="region of interest" description="Disordered" evidence="1">
    <location>
        <begin position="46"/>
        <end position="94"/>
    </location>
</feature>
<dbReference type="Proteomes" id="UP000070444">
    <property type="component" value="Unassembled WGS sequence"/>
</dbReference>
<sequence length="170" mass="17874">MKFSNFLVLTQLSALASAGVDNQGNNQLGQDQGQLRANQMMEVNNYHPYPPPPTTTTTTTTTSKVYPPRTTTTTTTTNNVYPPPSTTTTPPLTPDECNKKPALINLCIIAGILKPNPTVCGATSDKTLIDICIVAGILAPTPGACNNRPSAALISICLEAGILPGTRPNP</sequence>
<reference evidence="3 4" key="1">
    <citation type="journal article" date="2015" name="Genome Biol. Evol.">
        <title>Phylogenomic analyses indicate that early fungi evolved digesting cell walls of algal ancestors of land plants.</title>
        <authorList>
            <person name="Chang Y."/>
            <person name="Wang S."/>
            <person name="Sekimoto S."/>
            <person name="Aerts A.L."/>
            <person name="Choi C."/>
            <person name="Clum A."/>
            <person name="LaButti K.M."/>
            <person name="Lindquist E.A."/>
            <person name="Yee Ngan C."/>
            <person name="Ohm R.A."/>
            <person name="Salamov A.A."/>
            <person name="Grigoriev I.V."/>
            <person name="Spatafora J.W."/>
            <person name="Berbee M.L."/>
        </authorList>
    </citation>
    <scope>NUCLEOTIDE SEQUENCE [LARGE SCALE GENOMIC DNA]</scope>
    <source>
        <strain evidence="3 4">NRRL 28638</strain>
    </source>
</reference>
<evidence type="ECO:0000313" key="4">
    <source>
        <dbReference type="Proteomes" id="UP000070444"/>
    </source>
</evidence>
<accession>A0A137PCT2</accession>
<feature type="compositionally biased region" description="Low complexity" evidence="1">
    <location>
        <begin position="55"/>
        <end position="90"/>
    </location>
</feature>
<evidence type="ECO:0000256" key="1">
    <source>
        <dbReference type="SAM" id="MobiDB-lite"/>
    </source>
</evidence>
<dbReference type="STRING" id="796925.A0A137PCT2"/>
<dbReference type="AlphaFoldDB" id="A0A137PCT2"/>
<keyword evidence="4" id="KW-1185">Reference proteome</keyword>
<organism evidence="3 4">
    <name type="scientific">Conidiobolus coronatus (strain ATCC 28846 / CBS 209.66 / NRRL 28638)</name>
    <name type="common">Delacroixia coronata</name>
    <dbReference type="NCBI Taxonomy" id="796925"/>
    <lineage>
        <taxon>Eukaryota</taxon>
        <taxon>Fungi</taxon>
        <taxon>Fungi incertae sedis</taxon>
        <taxon>Zoopagomycota</taxon>
        <taxon>Entomophthoromycotina</taxon>
        <taxon>Entomophthoromycetes</taxon>
        <taxon>Entomophthorales</taxon>
        <taxon>Ancylistaceae</taxon>
        <taxon>Conidiobolus</taxon>
    </lineage>
</organism>
<feature type="chain" id="PRO_5007294688" description="Hydrophobin" evidence="2">
    <location>
        <begin position="19"/>
        <end position="170"/>
    </location>
</feature>
<name>A0A137PCT2_CONC2</name>
<gene>
    <name evidence="3" type="ORF">CONCODRAFT_4393</name>
</gene>
<evidence type="ECO:0000313" key="3">
    <source>
        <dbReference type="EMBL" id="KXN72785.1"/>
    </source>
</evidence>
<evidence type="ECO:0008006" key="5">
    <source>
        <dbReference type="Google" id="ProtNLM"/>
    </source>
</evidence>
<feature type="signal peptide" evidence="2">
    <location>
        <begin position="1"/>
        <end position="18"/>
    </location>
</feature>
<feature type="non-terminal residue" evidence="3">
    <location>
        <position position="170"/>
    </location>
</feature>